<keyword evidence="2" id="KW-1185">Reference proteome</keyword>
<name>A0A8H4AHH8_GIGMA</name>
<dbReference type="InterPro" id="IPR032675">
    <property type="entry name" value="LRR_dom_sf"/>
</dbReference>
<dbReference type="Proteomes" id="UP000439903">
    <property type="component" value="Unassembled WGS sequence"/>
</dbReference>
<proteinExistence type="predicted"/>
<evidence type="ECO:0000313" key="2">
    <source>
        <dbReference type="Proteomes" id="UP000439903"/>
    </source>
</evidence>
<gene>
    <name evidence="1" type="ORF">F8M41_020980</name>
</gene>
<evidence type="ECO:0008006" key="3">
    <source>
        <dbReference type="Google" id="ProtNLM"/>
    </source>
</evidence>
<comment type="caution">
    <text evidence="1">The sequence shown here is derived from an EMBL/GenBank/DDBJ whole genome shotgun (WGS) entry which is preliminary data.</text>
</comment>
<protein>
    <recommendedName>
        <fullName evidence="3">F-box domain-containing protein</fullName>
    </recommendedName>
</protein>
<sequence length="421" mass="49113">MASKMFTGGMPELMDVILNNLNNDSYSLYSCTLVNRYWCKMSIPVLWKDPFSFKQKPLFISNYLSFLDKDEKFILKKLGINAEFSKTLFHYARFLKILDISHLEDRIKQWIELQFVDLKSYYRPLEDHIRDLLLKLFIESGATLHKLDIYFYQDNGIRPEIFYTLGRNMQFFSQLQELTLRIVSDFGNKNCNAVLKMLAENVTTFLKILAKIATKINVLKIEELNPNYGPQVFHALISVIKSQKRLRQFHLLGLNTPKKFHGIVSALESQKQSLREVLIEDCDYNAEFKALINCENLEIIRVRSCEDKELVKMLKMFNCKITTLEITNLDIVIDASNIVLILEKSGTLLQRLKLEVQIISEQSLLLETLMSFCPNILYLNLSEVEFSTQLLDFIGKLKNLQFLTLEWCGDIFEEDIIQFAN</sequence>
<dbReference type="AlphaFoldDB" id="A0A8H4AHH8"/>
<dbReference type="EMBL" id="WTPW01000600">
    <property type="protein sequence ID" value="KAF0496458.1"/>
    <property type="molecule type" value="Genomic_DNA"/>
</dbReference>
<dbReference type="OrthoDB" id="2125396at2759"/>
<organism evidence="1 2">
    <name type="scientific">Gigaspora margarita</name>
    <dbReference type="NCBI Taxonomy" id="4874"/>
    <lineage>
        <taxon>Eukaryota</taxon>
        <taxon>Fungi</taxon>
        <taxon>Fungi incertae sedis</taxon>
        <taxon>Mucoromycota</taxon>
        <taxon>Glomeromycotina</taxon>
        <taxon>Glomeromycetes</taxon>
        <taxon>Diversisporales</taxon>
        <taxon>Gigasporaceae</taxon>
        <taxon>Gigaspora</taxon>
    </lineage>
</organism>
<reference evidence="1 2" key="1">
    <citation type="journal article" date="2019" name="Environ. Microbiol.">
        <title>At the nexus of three kingdoms: the genome of the mycorrhizal fungus Gigaspora margarita provides insights into plant, endobacterial and fungal interactions.</title>
        <authorList>
            <person name="Venice F."/>
            <person name="Ghignone S."/>
            <person name="Salvioli di Fossalunga A."/>
            <person name="Amselem J."/>
            <person name="Novero M."/>
            <person name="Xianan X."/>
            <person name="Sedzielewska Toro K."/>
            <person name="Morin E."/>
            <person name="Lipzen A."/>
            <person name="Grigoriev I.V."/>
            <person name="Henrissat B."/>
            <person name="Martin F.M."/>
            <person name="Bonfante P."/>
        </authorList>
    </citation>
    <scope>NUCLEOTIDE SEQUENCE [LARGE SCALE GENOMIC DNA]</scope>
    <source>
        <strain evidence="1 2">BEG34</strain>
    </source>
</reference>
<evidence type="ECO:0000313" key="1">
    <source>
        <dbReference type="EMBL" id="KAF0496458.1"/>
    </source>
</evidence>
<dbReference type="SUPFAM" id="SSF52047">
    <property type="entry name" value="RNI-like"/>
    <property type="match status" value="1"/>
</dbReference>
<dbReference type="Gene3D" id="3.80.10.10">
    <property type="entry name" value="Ribonuclease Inhibitor"/>
    <property type="match status" value="1"/>
</dbReference>
<accession>A0A8H4AHH8</accession>